<proteinExistence type="predicted"/>
<feature type="region of interest" description="Disordered" evidence="1">
    <location>
        <begin position="1"/>
        <end position="111"/>
    </location>
</feature>
<reference evidence="2 3" key="1">
    <citation type="journal article" date="2023" name="Sci. Data">
        <title>Genome assembly of the Korean intertidal mud-creeper Batillaria attramentaria.</title>
        <authorList>
            <person name="Patra A.K."/>
            <person name="Ho P.T."/>
            <person name="Jun S."/>
            <person name="Lee S.J."/>
            <person name="Kim Y."/>
            <person name="Won Y.J."/>
        </authorList>
    </citation>
    <scope>NUCLEOTIDE SEQUENCE [LARGE SCALE GENOMIC DNA]</scope>
    <source>
        <strain evidence="2">Wonlab-2016</strain>
    </source>
</reference>
<name>A0ABD0LWM4_9CAEN</name>
<comment type="caution">
    <text evidence="2">The sequence shown here is derived from an EMBL/GenBank/DDBJ whole genome shotgun (WGS) entry which is preliminary data.</text>
</comment>
<feature type="region of interest" description="Disordered" evidence="1">
    <location>
        <begin position="168"/>
        <end position="279"/>
    </location>
</feature>
<evidence type="ECO:0000313" key="3">
    <source>
        <dbReference type="Proteomes" id="UP001519460"/>
    </source>
</evidence>
<evidence type="ECO:0000256" key="1">
    <source>
        <dbReference type="SAM" id="MobiDB-lite"/>
    </source>
</evidence>
<feature type="compositionally biased region" description="Basic and acidic residues" evidence="1">
    <location>
        <begin position="246"/>
        <end position="277"/>
    </location>
</feature>
<evidence type="ECO:0000313" key="2">
    <source>
        <dbReference type="EMBL" id="KAK7504035.1"/>
    </source>
</evidence>
<dbReference type="EMBL" id="JACVVK020000017">
    <property type="protein sequence ID" value="KAK7504035.1"/>
    <property type="molecule type" value="Genomic_DNA"/>
</dbReference>
<organism evidence="2 3">
    <name type="scientific">Batillaria attramentaria</name>
    <dbReference type="NCBI Taxonomy" id="370345"/>
    <lineage>
        <taxon>Eukaryota</taxon>
        <taxon>Metazoa</taxon>
        <taxon>Spiralia</taxon>
        <taxon>Lophotrochozoa</taxon>
        <taxon>Mollusca</taxon>
        <taxon>Gastropoda</taxon>
        <taxon>Caenogastropoda</taxon>
        <taxon>Sorbeoconcha</taxon>
        <taxon>Cerithioidea</taxon>
        <taxon>Batillariidae</taxon>
        <taxon>Batillaria</taxon>
    </lineage>
</organism>
<gene>
    <name evidence="2" type="ORF">BaRGS_00004767</name>
</gene>
<feature type="compositionally biased region" description="Acidic residues" evidence="1">
    <location>
        <begin position="185"/>
        <end position="204"/>
    </location>
</feature>
<protein>
    <submittedName>
        <fullName evidence="2">Uncharacterized protein</fullName>
    </submittedName>
</protein>
<dbReference type="AlphaFoldDB" id="A0ABD0LWM4"/>
<keyword evidence="3" id="KW-1185">Reference proteome</keyword>
<feature type="compositionally biased region" description="Basic and acidic residues" evidence="1">
    <location>
        <begin position="30"/>
        <end position="41"/>
    </location>
</feature>
<feature type="compositionally biased region" description="Polar residues" evidence="1">
    <location>
        <begin position="72"/>
        <end position="84"/>
    </location>
</feature>
<feature type="compositionally biased region" description="Polar residues" evidence="1">
    <location>
        <begin position="91"/>
        <end position="106"/>
    </location>
</feature>
<dbReference type="Proteomes" id="UP001519460">
    <property type="component" value="Unassembled WGS sequence"/>
</dbReference>
<accession>A0ABD0LWM4</accession>
<feature type="region of interest" description="Disordered" evidence="1">
    <location>
        <begin position="343"/>
        <end position="370"/>
    </location>
</feature>
<sequence length="398" mass="44640">MAVQPRGPHVRELFVKNSSNPMTSLGAFEYEQKESKGNYDIKKKRRAPPPPTGLGQYKPKILSDDSLGNVPANRNSEESTSTAPTRPPRRSSGSQHQNGNAGNSGQVRALVMGDKDTPMVLHPSGDDAMEVDADDDESLLLRSDVVAVHEGGTETDNPLFNMRQDSIEEAEQTQEPEGVFIPAPDYDEEEKTIELTDEPEEDFDPSPRRGKKVYKEYAGEDFSQYLSDDETDPRVELRRPPRRPMHIMERKSKTEAKRPHYKKRESIPPKVKQDGRKAFSGSASLREFSYADSKFGTLKNGNDKKRHSLGSLAQDGEAELFVNTGTSSYEAFLRTRNGEVMTDLSSDSGFETGEERGGHPAGLPARYSRHSQSGKDTLWKKLTWKFKKHMHSFDFDSK</sequence>